<dbReference type="Gene3D" id="3.40.50.1460">
    <property type="match status" value="1"/>
</dbReference>
<dbReference type="AlphaFoldDB" id="A0A8W8M567"/>
<evidence type="ECO:0000313" key="4">
    <source>
        <dbReference type="Proteomes" id="UP000005408"/>
    </source>
</evidence>
<proteinExistence type="inferred from homology"/>
<reference evidence="3" key="1">
    <citation type="submission" date="2022-08" db="UniProtKB">
        <authorList>
            <consortium name="EnsemblMetazoa"/>
        </authorList>
    </citation>
    <scope>IDENTIFICATION</scope>
    <source>
        <strain evidence="3">05x7-T-G4-1.051#20</strain>
    </source>
</reference>
<dbReference type="PROSITE" id="PS50208">
    <property type="entry name" value="CASPASE_P20"/>
    <property type="match status" value="1"/>
</dbReference>
<dbReference type="GO" id="GO:0004197">
    <property type="term" value="F:cysteine-type endopeptidase activity"/>
    <property type="evidence" value="ECO:0007669"/>
    <property type="project" value="InterPro"/>
</dbReference>
<dbReference type="SMART" id="SM00115">
    <property type="entry name" value="CASc"/>
    <property type="match status" value="1"/>
</dbReference>
<dbReference type="Pfam" id="PF00656">
    <property type="entry name" value="Peptidase_C14"/>
    <property type="match status" value="1"/>
</dbReference>
<keyword evidence="4" id="KW-1185">Reference proteome</keyword>
<name>A0A8W8M567_MAGGI</name>
<dbReference type="InterPro" id="IPR001309">
    <property type="entry name" value="Pept_C14_p20"/>
</dbReference>
<organism evidence="3 4">
    <name type="scientific">Magallana gigas</name>
    <name type="common">Pacific oyster</name>
    <name type="synonym">Crassostrea gigas</name>
    <dbReference type="NCBI Taxonomy" id="29159"/>
    <lineage>
        <taxon>Eukaryota</taxon>
        <taxon>Metazoa</taxon>
        <taxon>Spiralia</taxon>
        <taxon>Lophotrochozoa</taxon>
        <taxon>Mollusca</taxon>
        <taxon>Bivalvia</taxon>
        <taxon>Autobranchia</taxon>
        <taxon>Pteriomorphia</taxon>
        <taxon>Ostreida</taxon>
        <taxon>Ostreoidea</taxon>
        <taxon>Ostreidae</taxon>
        <taxon>Magallana</taxon>
    </lineage>
</organism>
<dbReference type="GO" id="GO:0043525">
    <property type="term" value="P:positive regulation of neuron apoptotic process"/>
    <property type="evidence" value="ECO:0007669"/>
    <property type="project" value="TreeGrafter"/>
</dbReference>
<dbReference type="SUPFAM" id="SSF52129">
    <property type="entry name" value="Caspase-like"/>
    <property type="match status" value="1"/>
</dbReference>
<dbReference type="GO" id="GO:0005737">
    <property type="term" value="C:cytoplasm"/>
    <property type="evidence" value="ECO:0007669"/>
    <property type="project" value="TreeGrafter"/>
</dbReference>
<dbReference type="PRINTS" id="PR00376">
    <property type="entry name" value="IL1BCENZYME"/>
</dbReference>
<evidence type="ECO:0000259" key="2">
    <source>
        <dbReference type="PROSITE" id="PS50208"/>
    </source>
</evidence>
<dbReference type="GO" id="GO:0006508">
    <property type="term" value="P:proteolysis"/>
    <property type="evidence" value="ECO:0007669"/>
    <property type="project" value="InterPro"/>
</dbReference>
<accession>A0A8W8M567</accession>
<sequence>MTIRNYTTISGLTGFIKEMESPKRTCQGLALVITNYACGKKIRNGADNDHKNMEKSFKHLGFDVICYKNVTKSKLTDLLDECSKKTDWNKYNSFALAISSHGLEIEKKENGKTVKHHAIRMFDDVTFDTKDVLGYFSDKECTGLIDKAKIFFIQACRIPESKSTTAHKSLGIGLDPGTDLDTTNIKDSSVEDQHEIDAPKPNIIYPPAHLEVTVVPCYNDMLIMFACPEDYYAFRNAQGGSHMLRLFSESVDAWHKKSDPTNLMEMLRDVTYNMSRMEFPYGLKKYKIVPNIVHKLKKDVIFNGGNIMYT</sequence>
<dbReference type="InterPro" id="IPR029030">
    <property type="entry name" value="Caspase-like_dom_sf"/>
</dbReference>
<dbReference type="PANTHER" id="PTHR10454">
    <property type="entry name" value="CASPASE"/>
    <property type="match status" value="1"/>
</dbReference>
<evidence type="ECO:0000256" key="1">
    <source>
        <dbReference type="ARBA" id="ARBA00010134"/>
    </source>
</evidence>
<dbReference type="InterPro" id="IPR002398">
    <property type="entry name" value="Pept_C14"/>
</dbReference>
<dbReference type="EnsemblMetazoa" id="G31787.1">
    <property type="protein sequence ID" value="G31787.1:cds"/>
    <property type="gene ID" value="G31787"/>
</dbReference>
<feature type="domain" description="Caspase family p20" evidence="2">
    <location>
        <begin position="26"/>
        <end position="157"/>
    </location>
</feature>
<protein>
    <recommendedName>
        <fullName evidence="2">Caspase family p20 domain-containing protein</fullName>
    </recommendedName>
</protein>
<dbReference type="GO" id="GO:0006915">
    <property type="term" value="P:apoptotic process"/>
    <property type="evidence" value="ECO:0007669"/>
    <property type="project" value="TreeGrafter"/>
</dbReference>
<dbReference type="InterPro" id="IPR015917">
    <property type="entry name" value="Pept_C14A"/>
</dbReference>
<dbReference type="Proteomes" id="UP000005408">
    <property type="component" value="Unassembled WGS sequence"/>
</dbReference>
<dbReference type="InterPro" id="IPR011600">
    <property type="entry name" value="Pept_C14_caspase"/>
</dbReference>
<dbReference type="PANTHER" id="PTHR10454:SF210">
    <property type="entry name" value="CASPASE-2"/>
    <property type="match status" value="1"/>
</dbReference>
<evidence type="ECO:0000313" key="3">
    <source>
        <dbReference type="EnsemblMetazoa" id="G31787.1:cds"/>
    </source>
</evidence>
<comment type="similarity">
    <text evidence="1">Belongs to the peptidase C14A family.</text>
</comment>